<name>A0A1D2NBU0_ORCCI</name>
<keyword evidence="3" id="KW-0418">Kinase</keyword>
<evidence type="ECO:0000313" key="4">
    <source>
        <dbReference type="Proteomes" id="UP000094527"/>
    </source>
</evidence>
<keyword evidence="4" id="KW-1185">Reference proteome</keyword>
<dbReference type="Proteomes" id="UP000094527">
    <property type="component" value="Unassembled WGS sequence"/>
</dbReference>
<reference evidence="3 4" key="1">
    <citation type="journal article" date="2016" name="Genome Biol. Evol.">
        <title>Gene Family Evolution Reflects Adaptation to Soil Environmental Stressors in the Genome of the Collembolan Orchesella cincta.</title>
        <authorList>
            <person name="Faddeeva-Vakhrusheva A."/>
            <person name="Derks M.F."/>
            <person name="Anvar S.Y."/>
            <person name="Agamennone V."/>
            <person name="Suring W."/>
            <person name="Smit S."/>
            <person name="van Straalen N.M."/>
            <person name="Roelofs D."/>
        </authorList>
    </citation>
    <scope>NUCLEOTIDE SEQUENCE [LARGE SCALE GENOMIC DNA]</scope>
    <source>
        <tissue evidence="3">Mixed pool</tissue>
    </source>
</reference>
<dbReference type="SUPFAM" id="SSF48726">
    <property type="entry name" value="Immunoglobulin"/>
    <property type="match status" value="2"/>
</dbReference>
<dbReference type="GO" id="GO:0007156">
    <property type="term" value="P:homophilic cell adhesion via plasma membrane adhesion molecules"/>
    <property type="evidence" value="ECO:0007669"/>
    <property type="project" value="TreeGrafter"/>
</dbReference>
<dbReference type="PANTHER" id="PTHR10075">
    <property type="entry name" value="BASIGIN RELATED"/>
    <property type="match status" value="1"/>
</dbReference>
<keyword evidence="1" id="KW-0393">Immunoglobulin domain</keyword>
<dbReference type="InterPro" id="IPR013783">
    <property type="entry name" value="Ig-like_fold"/>
</dbReference>
<dbReference type="GO" id="GO:0007411">
    <property type="term" value="P:axon guidance"/>
    <property type="evidence" value="ECO:0007669"/>
    <property type="project" value="TreeGrafter"/>
</dbReference>
<keyword evidence="3" id="KW-0808">Transferase</keyword>
<dbReference type="InterPro" id="IPR013098">
    <property type="entry name" value="Ig_I-set"/>
</dbReference>
<dbReference type="GO" id="GO:0030424">
    <property type="term" value="C:axon"/>
    <property type="evidence" value="ECO:0007669"/>
    <property type="project" value="TreeGrafter"/>
</dbReference>
<feature type="domain" description="Ig-like" evidence="2">
    <location>
        <begin position="39"/>
        <end position="108"/>
    </location>
</feature>
<dbReference type="PANTHER" id="PTHR10075:SF14">
    <property type="entry name" value="CELL ADHESION MOLECULE DSCAM2-RELATED"/>
    <property type="match status" value="1"/>
</dbReference>
<dbReference type="InterPro" id="IPR003599">
    <property type="entry name" value="Ig_sub"/>
</dbReference>
<accession>A0A1D2NBU0</accession>
<evidence type="ECO:0000256" key="1">
    <source>
        <dbReference type="ARBA" id="ARBA00023319"/>
    </source>
</evidence>
<dbReference type="Pfam" id="PF07679">
    <property type="entry name" value="I-set"/>
    <property type="match status" value="1"/>
</dbReference>
<dbReference type="GO" id="GO:0070593">
    <property type="term" value="P:dendrite self-avoidance"/>
    <property type="evidence" value="ECO:0007669"/>
    <property type="project" value="TreeGrafter"/>
</dbReference>
<comment type="caution">
    <text evidence="3">The sequence shown here is derived from an EMBL/GenBank/DDBJ whole genome shotgun (WGS) entry which is preliminary data.</text>
</comment>
<dbReference type="GO" id="GO:0098632">
    <property type="term" value="F:cell-cell adhesion mediator activity"/>
    <property type="evidence" value="ECO:0007669"/>
    <property type="project" value="TreeGrafter"/>
</dbReference>
<evidence type="ECO:0000313" key="3">
    <source>
        <dbReference type="EMBL" id="ODN02712.1"/>
    </source>
</evidence>
<dbReference type="GO" id="GO:0005886">
    <property type="term" value="C:plasma membrane"/>
    <property type="evidence" value="ECO:0007669"/>
    <property type="project" value="TreeGrafter"/>
</dbReference>
<organism evidence="3 4">
    <name type="scientific">Orchesella cincta</name>
    <name type="common">Springtail</name>
    <name type="synonym">Podura cincta</name>
    <dbReference type="NCBI Taxonomy" id="48709"/>
    <lineage>
        <taxon>Eukaryota</taxon>
        <taxon>Metazoa</taxon>
        <taxon>Ecdysozoa</taxon>
        <taxon>Arthropoda</taxon>
        <taxon>Hexapoda</taxon>
        <taxon>Collembola</taxon>
        <taxon>Entomobryomorpha</taxon>
        <taxon>Entomobryoidea</taxon>
        <taxon>Orchesellidae</taxon>
        <taxon>Orchesellinae</taxon>
        <taxon>Orchesella</taxon>
    </lineage>
</organism>
<dbReference type="STRING" id="48709.A0A1D2NBU0"/>
<feature type="domain" description="Ig-like" evidence="2">
    <location>
        <begin position="125"/>
        <end position="212"/>
    </location>
</feature>
<evidence type="ECO:0000259" key="2">
    <source>
        <dbReference type="PROSITE" id="PS50835"/>
    </source>
</evidence>
<gene>
    <name evidence="3" type="ORF">Ocin01_03975</name>
</gene>
<protein>
    <submittedName>
        <fullName evidence="3">Inactive tyrosine-protein kinase 7</fullName>
    </submittedName>
</protein>
<dbReference type="OrthoDB" id="9355041at2759"/>
<dbReference type="PROSITE" id="PS50835">
    <property type="entry name" value="IG_LIKE"/>
    <property type="match status" value="2"/>
</dbReference>
<proteinExistence type="predicted"/>
<dbReference type="AlphaFoldDB" id="A0A1D2NBU0"/>
<dbReference type="EMBL" id="LJIJ01000098">
    <property type="protein sequence ID" value="ODN02712.1"/>
    <property type="molecule type" value="Genomic_DNA"/>
</dbReference>
<dbReference type="InterPro" id="IPR007110">
    <property type="entry name" value="Ig-like_dom"/>
</dbReference>
<dbReference type="InterPro" id="IPR036179">
    <property type="entry name" value="Ig-like_dom_sf"/>
</dbReference>
<dbReference type="SMART" id="SM00409">
    <property type="entry name" value="IG"/>
    <property type="match status" value="2"/>
</dbReference>
<dbReference type="Gene3D" id="2.60.40.10">
    <property type="entry name" value="Immunoglobulins"/>
    <property type="match status" value="2"/>
</dbReference>
<sequence>MLFSLEHTKIQVGNTQIKCTLYIQCILGLTNGQSVEIIPKERIVKKFINDTYFVSCTLSDDSTSPVWINPKGQKIDGSTQSRIGVDTSNGADLFINQIASQDDGLYTCLEPKGNRASFHLSVIRPIVFDTSLAEQTAVEGQTYTMKCSAQGHSQPRIFWKVDQRKPPEPKYKIMRDGLMIHNVSKHDAYRHYLCRALDIISPIPDTKVMNITLTVVENVDRETTTEAIETGDSSSVRNVISWILFIFTVGFDLSLLQ</sequence>
<dbReference type="GO" id="GO:0016301">
    <property type="term" value="F:kinase activity"/>
    <property type="evidence" value="ECO:0007669"/>
    <property type="project" value="UniProtKB-KW"/>
</dbReference>